<reference evidence="1" key="1">
    <citation type="submission" date="2014-09" db="EMBL/GenBank/DDBJ databases">
        <authorList>
            <person name="Magalhaes I.L.F."/>
            <person name="Oliveira U."/>
            <person name="Santos F.R."/>
            <person name="Vidigal T.H.D.A."/>
            <person name="Brescovit A.D."/>
            <person name="Santos A.J."/>
        </authorList>
    </citation>
    <scope>NUCLEOTIDE SEQUENCE</scope>
    <source>
        <tissue evidence="1">Shoot tissue taken approximately 20 cm above the soil surface</tissue>
    </source>
</reference>
<evidence type="ECO:0000313" key="1">
    <source>
        <dbReference type="EMBL" id="JAD24161.1"/>
    </source>
</evidence>
<protein>
    <submittedName>
        <fullName evidence="1">Uncharacterized protein</fullName>
    </submittedName>
</protein>
<accession>A0A0A8YDN9</accession>
<organism evidence="1">
    <name type="scientific">Arundo donax</name>
    <name type="common">Giant reed</name>
    <name type="synonym">Donax arundinaceus</name>
    <dbReference type="NCBI Taxonomy" id="35708"/>
    <lineage>
        <taxon>Eukaryota</taxon>
        <taxon>Viridiplantae</taxon>
        <taxon>Streptophyta</taxon>
        <taxon>Embryophyta</taxon>
        <taxon>Tracheophyta</taxon>
        <taxon>Spermatophyta</taxon>
        <taxon>Magnoliopsida</taxon>
        <taxon>Liliopsida</taxon>
        <taxon>Poales</taxon>
        <taxon>Poaceae</taxon>
        <taxon>PACMAD clade</taxon>
        <taxon>Arundinoideae</taxon>
        <taxon>Arundineae</taxon>
        <taxon>Arundo</taxon>
    </lineage>
</organism>
<reference evidence="1" key="2">
    <citation type="journal article" date="2015" name="Data Brief">
        <title>Shoot transcriptome of the giant reed, Arundo donax.</title>
        <authorList>
            <person name="Barrero R.A."/>
            <person name="Guerrero F.D."/>
            <person name="Moolhuijzen P."/>
            <person name="Goolsby J.A."/>
            <person name="Tidwell J."/>
            <person name="Bellgard S.E."/>
            <person name="Bellgard M.I."/>
        </authorList>
    </citation>
    <scope>NUCLEOTIDE SEQUENCE</scope>
    <source>
        <tissue evidence="1">Shoot tissue taken approximately 20 cm above the soil surface</tissue>
    </source>
</reference>
<proteinExistence type="predicted"/>
<dbReference type="AlphaFoldDB" id="A0A0A8YDN9"/>
<sequence>MKEFGHLLVSNKKISHHSL</sequence>
<dbReference type="EMBL" id="GBRH01273734">
    <property type="protein sequence ID" value="JAD24161.1"/>
    <property type="molecule type" value="Transcribed_RNA"/>
</dbReference>
<name>A0A0A8YDN9_ARUDO</name>